<dbReference type="PROSITE" id="PS51318">
    <property type="entry name" value="TAT"/>
    <property type="match status" value="1"/>
</dbReference>
<dbReference type="EMBL" id="AORZ01000022">
    <property type="protein sequence ID" value="EMF00725.1"/>
    <property type="molecule type" value="Genomic_DNA"/>
</dbReference>
<proteinExistence type="predicted"/>
<protein>
    <submittedName>
        <fullName evidence="1">Uncharacterized protein</fullName>
    </submittedName>
</protein>
<gene>
    <name evidence="1" type="ORF">H340_10220</name>
</gene>
<evidence type="ECO:0000313" key="2">
    <source>
        <dbReference type="Proteomes" id="UP000011740"/>
    </source>
</evidence>
<accession>M3BM86</accession>
<dbReference type="RefSeq" id="WP_004942641.1">
    <property type="nucleotide sequence ID" value="NZ_AORZ01000022.1"/>
</dbReference>
<evidence type="ECO:0000313" key="1">
    <source>
        <dbReference type="EMBL" id="EMF00725.1"/>
    </source>
</evidence>
<name>M3BM86_STRM1</name>
<dbReference type="eggNOG" id="ENOG5032FUP">
    <property type="taxonomic scope" value="Bacteria"/>
</dbReference>
<dbReference type="InterPro" id="IPR006311">
    <property type="entry name" value="TAT_signal"/>
</dbReference>
<organism evidence="1 2">
    <name type="scientific">Streptomyces mobaraensis (strain ATCC 29032 / DSM 40847 / JCM 4168 / NBRC 13819 / NCIMB 11159 / IPCR 16-22)</name>
    <dbReference type="NCBI Taxonomy" id="1223523"/>
    <lineage>
        <taxon>Bacteria</taxon>
        <taxon>Bacillati</taxon>
        <taxon>Actinomycetota</taxon>
        <taxon>Actinomycetes</taxon>
        <taxon>Kitasatosporales</taxon>
        <taxon>Streptomycetaceae</taxon>
        <taxon>Streptomyces</taxon>
    </lineage>
</organism>
<reference evidence="1 2" key="1">
    <citation type="journal article" date="2013" name="Genome Announc.">
        <title>Whole-Genome Shotgun Assembly and Analysis of the Genome of Streptomyces mobaraensis DSM 40847, a Strain for Industrial Production of Microbial Transglutaminase.</title>
        <authorList>
            <person name="Yang H."/>
            <person name="He T."/>
            <person name="Wu W."/>
            <person name="Zhu W."/>
            <person name="Lu B."/>
            <person name="Sun W."/>
        </authorList>
    </citation>
    <scope>NUCLEOTIDE SEQUENCE [LARGE SCALE GENOMIC DNA]</scope>
    <source>
        <strain evidence="1 2">DSM 40847</strain>
    </source>
</reference>
<comment type="caution">
    <text evidence="1">The sequence shown here is derived from an EMBL/GenBank/DDBJ whole genome shotgun (WGS) entry which is preliminary data.</text>
</comment>
<sequence length="139" mass="15292">MNMTRTAGSSTRRRVKRTPATLALVGALFAVGATMAPSASAAVPYTDIHLTAHHNVGVYEEPTSVSWKTAPDVIAPYGYVTADCWKRGQTIDNMGNVWYHVFQEHYTNGSVQNQYGYVYGAYADGNATFHNKTIVECPW</sequence>
<dbReference type="PATRIC" id="fig|1223523.3.peg.2092"/>
<dbReference type="Proteomes" id="UP000011740">
    <property type="component" value="Unassembled WGS sequence"/>
</dbReference>
<dbReference type="AlphaFoldDB" id="M3BM86"/>